<dbReference type="InterPro" id="IPR001279">
    <property type="entry name" value="Metallo-B-lactamas"/>
</dbReference>
<proteinExistence type="predicted"/>
<dbReference type="KEGG" id="ock:EXM22_03390"/>
<evidence type="ECO:0000259" key="1">
    <source>
        <dbReference type="SMART" id="SM00849"/>
    </source>
</evidence>
<protein>
    <submittedName>
        <fullName evidence="2">MBL fold metallo-hydrolase</fullName>
    </submittedName>
</protein>
<evidence type="ECO:0000313" key="3">
    <source>
        <dbReference type="Proteomes" id="UP000324209"/>
    </source>
</evidence>
<dbReference type="Proteomes" id="UP000324209">
    <property type="component" value="Chromosome"/>
</dbReference>
<dbReference type="SUPFAM" id="SSF56281">
    <property type="entry name" value="Metallo-hydrolase/oxidoreductase"/>
    <property type="match status" value="1"/>
</dbReference>
<reference evidence="2 3" key="1">
    <citation type="submission" date="2019-02" db="EMBL/GenBank/DDBJ databases">
        <title>Complete Genome Sequence and Methylome Analysis of free living Spirochaetas.</title>
        <authorList>
            <person name="Fomenkov A."/>
            <person name="Dubinina G."/>
            <person name="Leshcheva N."/>
            <person name="Mikheeva N."/>
            <person name="Grabovich M."/>
            <person name="Vincze T."/>
            <person name="Roberts R.J."/>
        </authorList>
    </citation>
    <scope>NUCLEOTIDE SEQUENCE [LARGE SCALE GENOMIC DNA]</scope>
    <source>
        <strain evidence="2 3">K2</strain>
    </source>
</reference>
<dbReference type="GO" id="GO:0016787">
    <property type="term" value="F:hydrolase activity"/>
    <property type="evidence" value="ECO:0007669"/>
    <property type="project" value="UniProtKB-KW"/>
</dbReference>
<dbReference type="Pfam" id="PF00753">
    <property type="entry name" value="Lactamase_B"/>
    <property type="match status" value="1"/>
</dbReference>
<dbReference type="PANTHER" id="PTHR42951:SF17">
    <property type="entry name" value="METALLO-BETA-LACTAMASE DOMAIN-CONTAINING PROTEIN"/>
    <property type="match status" value="1"/>
</dbReference>
<dbReference type="InterPro" id="IPR036866">
    <property type="entry name" value="RibonucZ/Hydroxyglut_hydro"/>
</dbReference>
<dbReference type="InterPro" id="IPR050855">
    <property type="entry name" value="NDM-1-like"/>
</dbReference>
<evidence type="ECO:0000313" key="2">
    <source>
        <dbReference type="EMBL" id="QEN07074.1"/>
    </source>
</evidence>
<feature type="domain" description="Metallo-beta-lactamase" evidence="1">
    <location>
        <begin position="17"/>
        <end position="215"/>
    </location>
</feature>
<dbReference type="Gene3D" id="3.60.15.10">
    <property type="entry name" value="Ribonuclease Z/Hydroxyacylglutathione hydrolase-like"/>
    <property type="match status" value="1"/>
</dbReference>
<dbReference type="PANTHER" id="PTHR42951">
    <property type="entry name" value="METALLO-BETA-LACTAMASE DOMAIN-CONTAINING"/>
    <property type="match status" value="1"/>
</dbReference>
<dbReference type="SMART" id="SM00849">
    <property type="entry name" value="Lactamase_B"/>
    <property type="match status" value="1"/>
</dbReference>
<sequence>MKLIQRTENLYELSMGMIKAFLIDNGRDLVLIDTGIKGKAEAILRAIDKAALDSSRLKHILITHLHSDHTGSLHDLKEKTSALVYAHNLEANAIEEGKILRDCVPAPSLMSQISVPLILKMNKDKRIMGTTVDVRLSDGDFLAIGGGIRVVFSPGHTIGHVSFLLQKEQNILITGDAAWGGKKPGYPLLFEDLNLGIQTLKMLGNMNISMALFSHGKGIPKEASPQFRERFSRFQQ</sequence>
<organism evidence="2 3">
    <name type="scientific">Oceanispirochaeta crateris</name>
    <dbReference type="NCBI Taxonomy" id="2518645"/>
    <lineage>
        <taxon>Bacteria</taxon>
        <taxon>Pseudomonadati</taxon>
        <taxon>Spirochaetota</taxon>
        <taxon>Spirochaetia</taxon>
        <taxon>Spirochaetales</taxon>
        <taxon>Spirochaetaceae</taxon>
        <taxon>Oceanispirochaeta</taxon>
    </lineage>
</organism>
<dbReference type="EMBL" id="CP036150">
    <property type="protein sequence ID" value="QEN07074.1"/>
    <property type="molecule type" value="Genomic_DNA"/>
</dbReference>
<gene>
    <name evidence="2" type="ORF">EXM22_03390</name>
</gene>
<name>A0A5C1QKF5_9SPIO</name>
<dbReference type="AlphaFoldDB" id="A0A5C1QKF5"/>
<keyword evidence="2" id="KW-0378">Hydrolase</keyword>
<dbReference type="RefSeq" id="WP_149485156.1">
    <property type="nucleotide sequence ID" value="NZ_CP036150.1"/>
</dbReference>
<keyword evidence="3" id="KW-1185">Reference proteome</keyword>
<dbReference type="OrthoDB" id="367237at2"/>
<accession>A0A5C1QKF5</accession>
<dbReference type="CDD" id="cd07721">
    <property type="entry name" value="yflN-like_MBL-fold"/>
    <property type="match status" value="1"/>
</dbReference>